<evidence type="ECO:0000313" key="2">
    <source>
        <dbReference type="EMBL" id="KAI1701431.1"/>
    </source>
</evidence>
<feature type="signal peptide" evidence="1">
    <location>
        <begin position="1"/>
        <end position="21"/>
    </location>
</feature>
<proteinExistence type="predicted"/>
<name>A0AAD4MQZ1_9BILA</name>
<reference evidence="2" key="1">
    <citation type="submission" date="2022-01" db="EMBL/GenBank/DDBJ databases">
        <title>Genome Sequence Resource for Two Populations of Ditylenchus destructor, the Migratory Endoparasitic Phytonematode.</title>
        <authorList>
            <person name="Zhang H."/>
            <person name="Lin R."/>
            <person name="Xie B."/>
        </authorList>
    </citation>
    <scope>NUCLEOTIDE SEQUENCE</scope>
    <source>
        <strain evidence="2">BazhouSP</strain>
    </source>
</reference>
<dbReference type="AlphaFoldDB" id="A0AAD4MQZ1"/>
<evidence type="ECO:0000256" key="1">
    <source>
        <dbReference type="SAM" id="SignalP"/>
    </source>
</evidence>
<comment type="caution">
    <text evidence="2">The sequence shown here is derived from an EMBL/GenBank/DDBJ whole genome shotgun (WGS) entry which is preliminary data.</text>
</comment>
<keyword evidence="1" id="KW-0732">Signal</keyword>
<organism evidence="2 3">
    <name type="scientific">Ditylenchus destructor</name>
    <dbReference type="NCBI Taxonomy" id="166010"/>
    <lineage>
        <taxon>Eukaryota</taxon>
        <taxon>Metazoa</taxon>
        <taxon>Ecdysozoa</taxon>
        <taxon>Nematoda</taxon>
        <taxon>Chromadorea</taxon>
        <taxon>Rhabditida</taxon>
        <taxon>Tylenchina</taxon>
        <taxon>Tylenchomorpha</taxon>
        <taxon>Sphaerularioidea</taxon>
        <taxon>Anguinidae</taxon>
        <taxon>Anguininae</taxon>
        <taxon>Ditylenchus</taxon>
    </lineage>
</organism>
<dbReference type="Proteomes" id="UP001201812">
    <property type="component" value="Unassembled WGS sequence"/>
</dbReference>
<evidence type="ECO:0000313" key="3">
    <source>
        <dbReference type="Proteomes" id="UP001201812"/>
    </source>
</evidence>
<keyword evidence="3" id="KW-1185">Reference proteome</keyword>
<gene>
    <name evidence="2" type="ORF">DdX_16110</name>
</gene>
<accession>A0AAD4MQZ1</accession>
<sequence length="113" mass="12597">MNSAVLSRLLFAVCLLGAVVSQDPTTESTCGIFRMRCNPKADPDTCCPGLYCNDRWTRCLQIPEGVKPCVKENKHCHTFVDCCPGLATRTFQSPEDSPIPMNSRSFLIYKSDF</sequence>
<feature type="chain" id="PRO_5042285014" evidence="1">
    <location>
        <begin position="22"/>
        <end position="113"/>
    </location>
</feature>
<dbReference type="EMBL" id="JAKKPZ010000119">
    <property type="protein sequence ID" value="KAI1701431.1"/>
    <property type="molecule type" value="Genomic_DNA"/>
</dbReference>
<protein>
    <submittedName>
        <fullName evidence="2">Uncharacterized protein</fullName>
    </submittedName>
</protein>